<dbReference type="CDD" id="cd18791">
    <property type="entry name" value="SF2_C_RHA"/>
    <property type="match status" value="1"/>
</dbReference>
<dbReference type="InterPro" id="IPR027417">
    <property type="entry name" value="P-loop_NTPase"/>
</dbReference>
<dbReference type="InterPro" id="IPR011709">
    <property type="entry name" value="DEAD-box_helicase_OB_fold"/>
</dbReference>
<gene>
    <name evidence="8" type="primary">hrpA</name>
    <name evidence="8" type="ORF">O6R08_04620</name>
</gene>
<dbReference type="PROSITE" id="PS51192">
    <property type="entry name" value="HELICASE_ATP_BIND_1"/>
    <property type="match status" value="1"/>
</dbReference>
<feature type="region of interest" description="Disordered" evidence="5">
    <location>
        <begin position="200"/>
        <end position="242"/>
    </location>
</feature>
<evidence type="ECO:0000313" key="8">
    <source>
        <dbReference type="EMBL" id="WCC80762.1"/>
    </source>
</evidence>
<feature type="compositionally biased region" description="Polar residues" evidence="5">
    <location>
        <begin position="231"/>
        <end position="242"/>
    </location>
</feature>
<keyword evidence="3 8" id="KW-0347">Helicase</keyword>
<dbReference type="Gene3D" id="1.20.120.1080">
    <property type="match status" value="1"/>
</dbReference>
<dbReference type="GO" id="GO:0003724">
    <property type="term" value="F:RNA helicase activity"/>
    <property type="evidence" value="ECO:0007669"/>
    <property type="project" value="UniProtKB-EC"/>
</dbReference>
<dbReference type="Gene3D" id="3.40.50.300">
    <property type="entry name" value="P-loop containing nucleotide triphosphate hydrolases"/>
    <property type="match status" value="2"/>
</dbReference>
<keyword evidence="9" id="KW-1185">Reference proteome</keyword>
<dbReference type="InterPro" id="IPR003593">
    <property type="entry name" value="AAA+_ATPase"/>
</dbReference>
<name>A0ABY7R2C6_9ACTN</name>
<evidence type="ECO:0000259" key="7">
    <source>
        <dbReference type="PROSITE" id="PS51194"/>
    </source>
</evidence>
<reference evidence="8 9" key="1">
    <citation type="submission" date="2023-06" db="EMBL/GenBank/DDBJ databases">
        <title>The Gram-positive Non-spore-bearing Anaerobic Bacilli of Human Feces.</title>
        <authorList>
            <person name="Eggerth A.H."/>
        </authorList>
    </citation>
    <scope>NUCLEOTIDE SEQUENCE [LARGE SCALE GENOMIC DNA]</scope>
    <source>
        <strain evidence="8 9">CBA3108</strain>
    </source>
</reference>
<feature type="region of interest" description="Disordered" evidence="5">
    <location>
        <begin position="547"/>
        <end position="591"/>
    </location>
</feature>
<feature type="domain" description="Helicase ATP-binding" evidence="6">
    <location>
        <begin position="32"/>
        <end position="192"/>
    </location>
</feature>
<dbReference type="SMART" id="SM00490">
    <property type="entry name" value="HELICc"/>
    <property type="match status" value="1"/>
</dbReference>
<dbReference type="Pfam" id="PF21010">
    <property type="entry name" value="HA2_C"/>
    <property type="match status" value="1"/>
</dbReference>
<feature type="domain" description="Helicase C-terminal" evidence="7">
    <location>
        <begin position="251"/>
        <end position="418"/>
    </location>
</feature>
<feature type="compositionally biased region" description="Acidic residues" evidence="5">
    <location>
        <begin position="214"/>
        <end position="230"/>
    </location>
</feature>
<evidence type="ECO:0000259" key="6">
    <source>
        <dbReference type="PROSITE" id="PS51192"/>
    </source>
</evidence>
<keyword evidence="4" id="KW-0067">ATP-binding</keyword>
<dbReference type="InterPro" id="IPR007502">
    <property type="entry name" value="Helicase-assoc_dom"/>
</dbReference>
<evidence type="ECO:0000256" key="1">
    <source>
        <dbReference type="ARBA" id="ARBA00022741"/>
    </source>
</evidence>
<dbReference type="Pfam" id="PF00270">
    <property type="entry name" value="DEAD"/>
    <property type="match status" value="1"/>
</dbReference>
<feature type="compositionally biased region" description="Basic and acidic residues" evidence="5">
    <location>
        <begin position="200"/>
        <end position="213"/>
    </location>
</feature>
<evidence type="ECO:0000313" key="9">
    <source>
        <dbReference type="Proteomes" id="UP001212097"/>
    </source>
</evidence>
<accession>A0ABY7R2C6</accession>
<protein>
    <submittedName>
        <fullName evidence="8">ATP-dependent RNA helicase HrpA</fullName>
        <ecNumber evidence="8">3.6.4.13</ecNumber>
    </submittedName>
</protein>
<dbReference type="EMBL" id="CP115668">
    <property type="protein sequence ID" value="WCC80762.1"/>
    <property type="molecule type" value="Genomic_DNA"/>
</dbReference>
<dbReference type="InterPro" id="IPR001650">
    <property type="entry name" value="Helicase_C-like"/>
</dbReference>
<evidence type="ECO:0000256" key="4">
    <source>
        <dbReference type="ARBA" id="ARBA00022840"/>
    </source>
</evidence>
<dbReference type="InterPro" id="IPR024590">
    <property type="entry name" value="HrpA_C"/>
</dbReference>
<dbReference type="SMART" id="SM00487">
    <property type="entry name" value="DEXDc"/>
    <property type="match status" value="1"/>
</dbReference>
<dbReference type="InterPro" id="IPR011545">
    <property type="entry name" value="DEAD/DEAH_box_helicase_dom"/>
</dbReference>
<keyword evidence="2 8" id="KW-0378">Hydrolase</keyword>
<dbReference type="EC" id="3.6.4.13" evidence="8"/>
<feature type="compositionally biased region" description="Low complexity" evidence="5">
    <location>
        <begin position="576"/>
        <end position="586"/>
    </location>
</feature>
<dbReference type="Proteomes" id="UP001212097">
    <property type="component" value="Chromosome"/>
</dbReference>
<evidence type="ECO:0000256" key="5">
    <source>
        <dbReference type="SAM" id="MobiDB-lite"/>
    </source>
</evidence>
<dbReference type="GO" id="GO:0016787">
    <property type="term" value="F:hydrolase activity"/>
    <property type="evidence" value="ECO:0007669"/>
    <property type="project" value="UniProtKB-KW"/>
</dbReference>
<evidence type="ECO:0000256" key="2">
    <source>
        <dbReference type="ARBA" id="ARBA00022801"/>
    </source>
</evidence>
<dbReference type="Pfam" id="PF07717">
    <property type="entry name" value="OB_NTP_bind"/>
    <property type="match status" value="1"/>
</dbReference>
<dbReference type="PANTHER" id="PTHR18934:SF99">
    <property type="entry name" value="ATP-DEPENDENT RNA HELICASE DHX37-RELATED"/>
    <property type="match status" value="1"/>
</dbReference>
<dbReference type="RefSeq" id="WP_271418941.1">
    <property type="nucleotide sequence ID" value="NZ_CP115668.1"/>
</dbReference>
<dbReference type="PROSITE" id="PS51194">
    <property type="entry name" value="HELICASE_CTER"/>
    <property type="match status" value="1"/>
</dbReference>
<sequence>MSDSRLEGELPGGGVIAFDTELPIAAHADDIADLIRDHQVVVVAGETGSGKTTQLPKICLAIGRRHIAHTQPRRIAARSVAERVADEMGVELGDQVGYQVRFTRRATSETALTVMTDGVLLAEISHDRDLRAHDTIIIDEAHERSLNIDFLLGYLKQLLPRRPDLKVIITSATIDTARFSAHFDHAPVIEVSGRTYPVEVRYRPLDPSEQVRADDEDDGDDGDDEGEEFSETTSAPALTTGNDDVVDQVTGICRAVEELTREGRGDILVFLAGEQEIRETAEALADLKLSNTEILPLFARLSAAEQHRVFTPHSGRRIVLATNVAETSLTVPGIRYVIDPGTARISRYSVRTKVQRLPIEPVSQASANQRAGRCGRVAPGICIRLYSKADFQSRPEFTEPEILRTNLAAVILQMAQARLGAITDFPFVEAPDRSRINDGIRLLDELGALKPGHRHAPRLTTIGHQLARMPLDPRLGRMLLEGSRQGSLAEVLVIVAALSTRDVRERPADKRDEADSFHRRFATEANLLQTLQVVDSAANNRVGDWSQVRQQAHQRAVDTPKPGAPARHTPHTNSRPGKPTPQTKPGGIDEGGDIMAIHRLWRYLRHQRHQMGSSAFRRMCRAEYINYLRVREWDDLHGQLRQIAKELHLEINQTPAPTDRVLVAVLSGLLSHIGLAQVRESSKRRGPRSGPQEYTGARGTRFAINPGSLLARTSPELVVAVELVETSRLWARGVAAIQPEWVEEVAGALIKRSWAGAHWSASTASVVATERATLFGVPLWADRRVNYGRIDPVVSRQIFIRSALVERDWRSHHGFLKHNDRVRDEAADLEERSRQRGLVADDDAIFAFYDQRVPEGIVSGSHFDAWWRRVEDRHQLDLSLDDLVDSDSVNADAFPDHWTVGNLDLPVRYVFDPGSGHDGVTVTIPLALLNQVHTEPFSWQVPGLRTELATELIRALPKPIRTQLVPAPDRARAALTWLEDNDADRQAPFTEELGRALRALTGVVVEAGDWNTAAIPAHLRVGFDIVDAEGHAVGKKSGKKGAKKPNSTRPTHVARSEDLESLQTELAAKVSQSLTKAARRPQIHGARQWTFDPIPQRVDLSRKGADAVGYPCLVDEGDAVGTTVLDTAQAQQASHAAGVVRLLVLTLPDPTKWVVAHMDNGTKLALATSPYPTVPALLADARHKAVASVAHEKAGDLSEIRTKKAFDDLALAVRQDQADRMARVVRTAGRILTRLVEARQGLATVSDPVVRDDITAQIDDLVFENFISATPDPWYDDMPRWIEGVSVRIESLTTNPLRDPRQMAELEPLLAEYDALCEQQPPGKLPAQVEEIGFMLEELRVQYFAQRLGTRVTVSAKRIRSAMNKVS</sequence>
<evidence type="ECO:0000256" key="3">
    <source>
        <dbReference type="ARBA" id="ARBA00022806"/>
    </source>
</evidence>
<organism evidence="8 9">
    <name type="scientific">Cutibacterium equinum</name>
    <dbReference type="NCBI Taxonomy" id="3016342"/>
    <lineage>
        <taxon>Bacteria</taxon>
        <taxon>Bacillati</taxon>
        <taxon>Actinomycetota</taxon>
        <taxon>Actinomycetes</taxon>
        <taxon>Propionibacteriales</taxon>
        <taxon>Propionibacteriaceae</taxon>
        <taxon>Cutibacterium</taxon>
    </lineage>
</organism>
<dbReference type="Pfam" id="PF11898">
    <property type="entry name" value="DUF3418"/>
    <property type="match status" value="1"/>
</dbReference>
<dbReference type="PANTHER" id="PTHR18934">
    <property type="entry name" value="ATP-DEPENDENT RNA HELICASE"/>
    <property type="match status" value="1"/>
</dbReference>
<dbReference type="Pfam" id="PF00271">
    <property type="entry name" value="Helicase_C"/>
    <property type="match status" value="1"/>
</dbReference>
<feature type="compositionally biased region" description="Basic residues" evidence="5">
    <location>
        <begin position="1034"/>
        <end position="1043"/>
    </location>
</feature>
<keyword evidence="1" id="KW-0547">Nucleotide-binding</keyword>
<dbReference type="SMART" id="SM00847">
    <property type="entry name" value="HA2"/>
    <property type="match status" value="1"/>
</dbReference>
<dbReference type="SUPFAM" id="SSF52540">
    <property type="entry name" value="P-loop containing nucleoside triphosphate hydrolases"/>
    <property type="match status" value="1"/>
</dbReference>
<feature type="region of interest" description="Disordered" evidence="5">
    <location>
        <begin position="1034"/>
        <end position="1057"/>
    </location>
</feature>
<proteinExistence type="predicted"/>
<dbReference type="InterPro" id="IPR010222">
    <property type="entry name" value="RNA_helicase_HrpA"/>
</dbReference>
<dbReference type="NCBIfam" id="TIGR01967">
    <property type="entry name" value="DEAH_box_HrpA"/>
    <property type="match status" value="1"/>
</dbReference>
<dbReference type="InterPro" id="IPR014001">
    <property type="entry name" value="Helicase_ATP-bd"/>
</dbReference>
<dbReference type="SMART" id="SM00382">
    <property type="entry name" value="AAA"/>
    <property type="match status" value="1"/>
</dbReference>